<evidence type="ECO:0000313" key="2">
    <source>
        <dbReference type="EMBL" id="GFN75157.1"/>
    </source>
</evidence>
<feature type="compositionally biased region" description="Basic and acidic residues" evidence="1">
    <location>
        <begin position="1"/>
        <end position="13"/>
    </location>
</feature>
<dbReference type="EMBL" id="BLXT01000255">
    <property type="protein sequence ID" value="GFN75157.1"/>
    <property type="molecule type" value="Genomic_DNA"/>
</dbReference>
<comment type="caution">
    <text evidence="2">The sequence shown here is derived from an EMBL/GenBank/DDBJ whole genome shotgun (WGS) entry which is preliminary data.</text>
</comment>
<evidence type="ECO:0000313" key="3">
    <source>
        <dbReference type="Proteomes" id="UP000735302"/>
    </source>
</evidence>
<dbReference type="AlphaFoldDB" id="A0AAV3XYT8"/>
<proteinExistence type="predicted"/>
<reference evidence="2 3" key="1">
    <citation type="journal article" date="2021" name="Elife">
        <title>Chloroplast acquisition without the gene transfer in kleptoplastic sea slugs, Plakobranchus ocellatus.</title>
        <authorList>
            <person name="Maeda T."/>
            <person name="Takahashi S."/>
            <person name="Yoshida T."/>
            <person name="Shimamura S."/>
            <person name="Takaki Y."/>
            <person name="Nagai Y."/>
            <person name="Toyoda A."/>
            <person name="Suzuki Y."/>
            <person name="Arimoto A."/>
            <person name="Ishii H."/>
            <person name="Satoh N."/>
            <person name="Nishiyama T."/>
            <person name="Hasebe M."/>
            <person name="Maruyama T."/>
            <person name="Minagawa J."/>
            <person name="Obokata J."/>
            <person name="Shigenobu S."/>
        </authorList>
    </citation>
    <scope>NUCLEOTIDE SEQUENCE [LARGE SCALE GENOMIC DNA]</scope>
</reference>
<gene>
    <name evidence="2" type="ORF">PoB_000166300</name>
</gene>
<protein>
    <submittedName>
        <fullName evidence="2">Uncharacterized protein</fullName>
    </submittedName>
</protein>
<keyword evidence="3" id="KW-1185">Reference proteome</keyword>
<name>A0AAV3XYT8_9GAST</name>
<accession>A0AAV3XYT8</accession>
<sequence>MNKGNREKTRSIRDVVYQKSGEDIMPRKVQEKALGEKTSGLSNQAGKRDQESGLSSHNYNKESGFLICMPD</sequence>
<feature type="region of interest" description="Disordered" evidence="1">
    <location>
        <begin position="1"/>
        <end position="62"/>
    </location>
</feature>
<organism evidence="2 3">
    <name type="scientific">Plakobranchus ocellatus</name>
    <dbReference type="NCBI Taxonomy" id="259542"/>
    <lineage>
        <taxon>Eukaryota</taxon>
        <taxon>Metazoa</taxon>
        <taxon>Spiralia</taxon>
        <taxon>Lophotrochozoa</taxon>
        <taxon>Mollusca</taxon>
        <taxon>Gastropoda</taxon>
        <taxon>Heterobranchia</taxon>
        <taxon>Euthyneura</taxon>
        <taxon>Panpulmonata</taxon>
        <taxon>Sacoglossa</taxon>
        <taxon>Placobranchoidea</taxon>
        <taxon>Plakobranchidae</taxon>
        <taxon>Plakobranchus</taxon>
    </lineage>
</organism>
<evidence type="ECO:0000256" key="1">
    <source>
        <dbReference type="SAM" id="MobiDB-lite"/>
    </source>
</evidence>
<feature type="compositionally biased region" description="Basic and acidic residues" evidence="1">
    <location>
        <begin position="20"/>
        <end position="35"/>
    </location>
</feature>
<dbReference type="Proteomes" id="UP000735302">
    <property type="component" value="Unassembled WGS sequence"/>
</dbReference>